<accession>A0AAD4MUC9</accession>
<feature type="transmembrane region" description="Helical" evidence="1">
    <location>
        <begin position="113"/>
        <end position="134"/>
    </location>
</feature>
<keyword evidence="1" id="KW-1133">Transmembrane helix</keyword>
<keyword evidence="3" id="KW-1185">Reference proteome</keyword>
<organism evidence="2 3">
    <name type="scientific">Ditylenchus destructor</name>
    <dbReference type="NCBI Taxonomy" id="166010"/>
    <lineage>
        <taxon>Eukaryota</taxon>
        <taxon>Metazoa</taxon>
        <taxon>Ecdysozoa</taxon>
        <taxon>Nematoda</taxon>
        <taxon>Chromadorea</taxon>
        <taxon>Rhabditida</taxon>
        <taxon>Tylenchina</taxon>
        <taxon>Tylenchomorpha</taxon>
        <taxon>Sphaerularioidea</taxon>
        <taxon>Anguinidae</taxon>
        <taxon>Anguininae</taxon>
        <taxon>Ditylenchus</taxon>
    </lineage>
</organism>
<feature type="transmembrane region" description="Helical" evidence="1">
    <location>
        <begin position="279"/>
        <end position="305"/>
    </location>
</feature>
<comment type="caution">
    <text evidence="2">The sequence shown here is derived from an EMBL/GenBank/DDBJ whole genome shotgun (WGS) entry which is preliminary data.</text>
</comment>
<dbReference type="AlphaFoldDB" id="A0AAD4MUC9"/>
<protein>
    <submittedName>
        <fullName evidence="2">Serpentine type 7TM GPCR chemoreceptor srh domain-containing protein</fullName>
    </submittedName>
</protein>
<evidence type="ECO:0000313" key="2">
    <source>
        <dbReference type="EMBL" id="KAI1706532.1"/>
    </source>
</evidence>
<name>A0AAD4MUC9_9BILA</name>
<feature type="transmembrane region" description="Helical" evidence="1">
    <location>
        <begin position="229"/>
        <end position="249"/>
    </location>
</feature>
<evidence type="ECO:0000256" key="1">
    <source>
        <dbReference type="SAM" id="Phobius"/>
    </source>
</evidence>
<evidence type="ECO:0000313" key="3">
    <source>
        <dbReference type="Proteomes" id="UP001201812"/>
    </source>
</evidence>
<reference evidence="2" key="1">
    <citation type="submission" date="2022-01" db="EMBL/GenBank/DDBJ databases">
        <title>Genome Sequence Resource for Two Populations of Ditylenchus destructor, the Migratory Endoparasitic Phytonematode.</title>
        <authorList>
            <person name="Zhang H."/>
            <person name="Lin R."/>
            <person name="Xie B."/>
        </authorList>
    </citation>
    <scope>NUCLEOTIDE SEQUENCE</scope>
    <source>
        <strain evidence="2">BazhouSP</strain>
    </source>
</reference>
<dbReference type="EMBL" id="JAKKPZ010000047">
    <property type="protein sequence ID" value="KAI1706532.1"/>
    <property type="molecule type" value="Genomic_DNA"/>
</dbReference>
<feature type="transmembrane region" description="Helical" evidence="1">
    <location>
        <begin position="311"/>
        <end position="333"/>
    </location>
</feature>
<gene>
    <name evidence="2" type="ORF">DdX_12992</name>
</gene>
<keyword evidence="1" id="KW-0812">Transmembrane</keyword>
<dbReference type="Proteomes" id="UP001201812">
    <property type="component" value="Unassembled WGS sequence"/>
</dbReference>
<dbReference type="Pfam" id="PF10318">
    <property type="entry name" value="7TM_GPCR_Srh"/>
    <property type="match status" value="1"/>
</dbReference>
<sequence length="360" mass="40956">MTCFGDHRSILSSMDEYGRLADFITGYRIFLITTATITTAIYVFLLILIFLKTPTVMEKYVKYNLINITTSTWMQLVVVAVWQPIPLFNFKAGFSAGPIQYIPLPYITESMSLLMLALMFNLSLALLISFIHQYSTLRPHSTIGKIFDKNYRACGLYILYSVIIYFLLAMLIFSMHIPSQEFENQVKSDFNGTTNSSGYTQNQLELLLLVYKNQPTLSKYSIASIDSKIYLVLVIIIITSVATMTAWIIGKIMRKIYSICPLTQHPVTNHLHSMVFRTLCLSSLTFLLFFIVPGIIMPLGAIGLFPTCYPVMVMYLLIALQAPAILINVLVTIRPYRRCVVRMISKMTTILQKERTSNSN</sequence>
<feature type="transmembrane region" description="Helical" evidence="1">
    <location>
        <begin position="63"/>
        <end position="85"/>
    </location>
</feature>
<feature type="transmembrane region" description="Helical" evidence="1">
    <location>
        <begin position="29"/>
        <end position="51"/>
    </location>
</feature>
<dbReference type="InterPro" id="IPR019422">
    <property type="entry name" value="7TM_GPCR_serpentine_rcpt_Srh"/>
</dbReference>
<feature type="transmembrane region" description="Helical" evidence="1">
    <location>
        <begin position="155"/>
        <end position="177"/>
    </location>
</feature>
<proteinExistence type="predicted"/>
<keyword evidence="1" id="KW-0472">Membrane</keyword>